<sequence length="253" mass="26058">MAGLSRSIAGRVAIITGAASGMGRAAARLFAAEGAHVAVTDLDLVICEAVAAECGPKARAYALDVADAGAITGTVERIAQDFGRIDILVNNAGVSSFCGLDDPACEDVWHRAVAVMLTAHQRMVRAALPFLMQSDAPRIVNIASTEGLGATPGDTPYVAAKTGVIGLTRGLAVDLGPEGITVNCICPGPIRTAMTDAVAEEHKAIFAKRRTALRRYGEPEEVAHITLSLVLPAASYITGTAIPVDGGLMARNA</sequence>
<protein>
    <submittedName>
        <fullName evidence="2">SDR family NAD(P)-dependent oxidoreductase</fullName>
    </submittedName>
</protein>
<evidence type="ECO:0000313" key="2">
    <source>
        <dbReference type="EMBL" id="MDC8753528.1"/>
    </source>
</evidence>
<dbReference type="InterPro" id="IPR050259">
    <property type="entry name" value="SDR"/>
</dbReference>
<organism evidence="2 3">
    <name type="scientific">Erythrobacter fulvus</name>
    <dbReference type="NCBI Taxonomy" id="2987523"/>
    <lineage>
        <taxon>Bacteria</taxon>
        <taxon>Pseudomonadati</taxon>
        <taxon>Pseudomonadota</taxon>
        <taxon>Alphaproteobacteria</taxon>
        <taxon>Sphingomonadales</taxon>
        <taxon>Erythrobacteraceae</taxon>
        <taxon>Erythrobacter/Porphyrobacter group</taxon>
        <taxon>Erythrobacter</taxon>
    </lineage>
</organism>
<reference evidence="2 3" key="1">
    <citation type="submission" date="2022-10" db="EMBL/GenBank/DDBJ databases">
        <title>Erythrobacter sp. sf7 Genome sequencing.</title>
        <authorList>
            <person name="Park S."/>
        </authorList>
    </citation>
    <scope>NUCLEOTIDE SEQUENCE [LARGE SCALE GENOMIC DNA]</scope>
    <source>
        <strain evidence="3">sf7</strain>
    </source>
</reference>
<comment type="similarity">
    <text evidence="1">Belongs to the short-chain dehydrogenases/reductases (SDR) family.</text>
</comment>
<dbReference type="PANTHER" id="PTHR42879:SF2">
    <property type="entry name" value="3-OXOACYL-[ACYL-CARRIER-PROTEIN] REDUCTASE FABG"/>
    <property type="match status" value="1"/>
</dbReference>
<dbReference type="EMBL" id="JAQQXQ010000001">
    <property type="protein sequence ID" value="MDC8753528.1"/>
    <property type="molecule type" value="Genomic_DNA"/>
</dbReference>
<dbReference type="Pfam" id="PF13561">
    <property type="entry name" value="adh_short_C2"/>
    <property type="match status" value="1"/>
</dbReference>
<dbReference type="PANTHER" id="PTHR42879">
    <property type="entry name" value="3-OXOACYL-(ACYL-CARRIER-PROTEIN) REDUCTASE"/>
    <property type="match status" value="1"/>
</dbReference>
<keyword evidence="3" id="KW-1185">Reference proteome</keyword>
<dbReference type="CDD" id="cd05233">
    <property type="entry name" value="SDR_c"/>
    <property type="match status" value="1"/>
</dbReference>
<dbReference type="PRINTS" id="PR00081">
    <property type="entry name" value="GDHRDH"/>
</dbReference>
<dbReference type="PRINTS" id="PR00080">
    <property type="entry name" value="SDRFAMILY"/>
</dbReference>
<dbReference type="InterPro" id="IPR002347">
    <property type="entry name" value="SDR_fam"/>
</dbReference>
<accession>A0ABT5JLQ0</accession>
<dbReference type="SUPFAM" id="SSF51735">
    <property type="entry name" value="NAD(P)-binding Rossmann-fold domains"/>
    <property type="match status" value="1"/>
</dbReference>
<evidence type="ECO:0000313" key="3">
    <source>
        <dbReference type="Proteomes" id="UP001216558"/>
    </source>
</evidence>
<dbReference type="Gene3D" id="3.40.50.720">
    <property type="entry name" value="NAD(P)-binding Rossmann-like Domain"/>
    <property type="match status" value="1"/>
</dbReference>
<dbReference type="InterPro" id="IPR020904">
    <property type="entry name" value="Sc_DH/Rdtase_CS"/>
</dbReference>
<dbReference type="RefSeq" id="WP_273675936.1">
    <property type="nucleotide sequence ID" value="NZ_JAQQXQ010000001.1"/>
</dbReference>
<evidence type="ECO:0000256" key="1">
    <source>
        <dbReference type="ARBA" id="ARBA00006484"/>
    </source>
</evidence>
<dbReference type="Proteomes" id="UP001216558">
    <property type="component" value="Unassembled WGS sequence"/>
</dbReference>
<dbReference type="PROSITE" id="PS00061">
    <property type="entry name" value="ADH_SHORT"/>
    <property type="match status" value="1"/>
</dbReference>
<proteinExistence type="inferred from homology"/>
<gene>
    <name evidence="2" type="ORF">OIK40_02590</name>
</gene>
<name>A0ABT5JLQ0_9SPHN</name>
<dbReference type="InterPro" id="IPR036291">
    <property type="entry name" value="NAD(P)-bd_dom_sf"/>
</dbReference>
<comment type="caution">
    <text evidence="2">The sequence shown here is derived from an EMBL/GenBank/DDBJ whole genome shotgun (WGS) entry which is preliminary data.</text>
</comment>